<name>A0A067LUH0_BOTB1</name>
<dbReference type="HOGENOM" id="CLU_031314_0_1_1"/>
<evidence type="ECO:0000313" key="1">
    <source>
        <dbReference type="EMBL" id="KDQ05865.1"/>
    </source>
</evidence>
<dbReference type="Gene3D" id="3.60.130.30">
    <property type="match status" value="1"/>
</dbReference>
<keyword evidence="2" id="KW-1185">Reference proteome</keyword>
<reference evidence="2" key="1">
    <citation type="journal article" date="2014" name="Proc. Natl. Acad. Sci. U.S.A.">
        <title>Extensive sampling of basidiomycete genomes demonstrates inadequacy of the white-rot/brown-rot paradigm for wood decay fungi.</title>
        <authorList>
            <person name="Riley R."/>
            <person name="Salamov A.A."/>
            <person name="Brown D.W."/>
            <person name="Nagy L.G."/>
            <person name="Floudas D."/>
            <person name="Held B.W."/>
            <person name="Levasseur A."/>
            <person name="Lombard V."/>
            <person name="Morin E."/>
            <person name="Otillar R."/>
            <person name="Lindquist E.A."/>
            <person name="Sun H."/>
            <person name="LaButti K.M."/>
            <person name="Schmutz J."/>
            <person name="Jabbour D."/>
            <person name="Luo H."/>
            <person name="Baker S.E."/>
            <person name="Pisabarro A.G."/>
            <person name="Walton J.D."/>
            <person name="Blanchette R.A."/>
            <person name="Henrissat B."/>
            <person name="Martin F."/>
            <person name="Cullen D."/>
            <person name="Hibbett D.S."/>
            <person name="Grigoriev I.V."/>
        </authorList>
    </citation>
    <scope>NUCLEOTIDE SEQUENCE [LARGE SCALE GENOMIC DNA]</scope>
    <source>
        <strain evidence="2">FD-172 SS1</strain>
    </source>
</reference>
<dbReference type="EMBL" id="KL198177">
    <property type="protein sequence ID" value="KDQ05865.1"/>
    <property type="molecule type" value="Genomic_DNA"/>
</dbReference>
<dbReference type="AlphaFoldDB" id="A0A067LUH0"/>
<gene>
    <name evidence="1" type="ORF">BOTBODRAFT_122173</name>
</gene>
<dbReference type="Proteomes" id="UP000027195">
    <property type="component" value="Unassembled WGS sequence"/>
</dbReference>
<evidence type="ECO:0000313" key="2">
    <source>
        <dbReference type="Proteomes" id="UP000027195"/>
    </source>
</evidence>
<sequence length="151" mass="16593">VNLGRRTVCHAHRDFKNLAYGVCLDLALGKFDPAKGGHLVLHELRTAVELGAGDVLFFPSAVVTHENVGIQPGEVRYSMTAFSAGSLFQYRDQGFETKKALVARGSTKVESARKGLERFSTFWGLFSTLEGLEKPRRKLDDMPPSSDSLPP</sequence>
<dbReference type="STRING" id="930990.A0A067LUH0"/>
<accession>A0A067LUH0</accession>
<organism evidence="1 2">
    <name type="scientific">Botryobasidium botryosum (strain FD-172 SS1)</name>
    <dbReference type="NCBI Taxonomy" id="930990"/>
    <lineage>
        <taxon>Eukaryota</taxon>
        <taxon>Fungi</taxon>
        <taxon>Dikarya</taxon>
        <taxon>Basidiomycota</taxon>
        <taxon>Agaricomycotina</taxon>
        <taxon>Agaricomycetes</taxon>
        <taxon>Cantharellales</taxon>
        <taxon>Botryobasidiaceae</taxon>
        <taxon>Botryobasidium</taxon>
    </lineage>
</organism>
<dbReference type="OrthoDB" id="3253621at2759"/>
<proteinExistence type="predicted"/>
<protein>
    <submittedName>
        <fullName evidence="1">Uncharacterized protein</fullName>
    </submittedName>
</protein>
<dbReference type="InParanoid" id="A0A067LUH0"/>
<feature type="non-terminal residue" evidence="1">
    <location>
        <position position="1"/>
    </location>
</feature>